<dbReference type="Pfam" id="PF00928">
    <property type="entry name" value="Adap_comp_sub"/>
    <property type="match status" value="1"/>
</dbReference>
<evidence type="ECO:0000256" key="1">
    <source>
        <dbReference type="ARBA" id="ARBA00004308"/>
    </source>
</evidence>
<dbReference type="SUPFAM" id="SSF64356">
    <property type="entry name" value="SNARE-like"/>
    <property type="match status" value="1"/>
</dbReference>
<dbReference type="PROSITE" id="PS51072">
    <property type="entry name" value="MHD"/>
    <property type="match status" value="1"/>
</dbReference>
<feature type="domain" description="MHD" evidence="6">
    <location>
        <begin position="191"/>
        <end position="431"/>
    </location>
</feature>
<comment type="similarity">
    <text evidence="5">Belongs to the adaptor complexes medium subunit family.</text>
</comment>
<sequence length="433" mass="50137">MTIDSIYIIAQNSEIIAYKNYFGQNRRKIAEEFCNQYSKSFKNHSTIEAQYPLFIIQEKVCIFHSLSDFIILFILNSEEQLLSAQQLMYLVADILKNTYKEILNSEKLKSNFSSLLIMLDHFMEKGQPLITQKQVLESLVQPQGVLDKIEEVVIGQNQHQNENFKVLEKYIDGLSDVKDNHLHRIKDLKCREEILFDVVEFVDSIIDRQGNLINNEINGEIKMECHLSQYPLVNVYMTIPQKFDDLSVHECLLDQADKFEADKILSFNPPSGSCSLLYYNIKTNVCRLPFNLIHHLEITKDTVKINFKLNAQPIRGQEYKTEDFYVKIILPSEMIQKEINVKKGNVSTNDNSLIWRVGTIPKDESLTFQAILQDKNQQNMKNSTFVACLKFTIPDYSVSGTKIDKATVKNSAENQRRLARNISKSGHYEIRLN</sequence>
<keyword evidence="4" id="KW-0472">Membrane</keyword>
<dbReference type="OrthoDB" id="870at2759"/>
<dbReference type="AlphaFoldDB" id="Q24HW4"/>
<keyword evidence="3 5" id="KW-0653">Protein transport</keyword>
<dbReference type="EMBL" id="GG662498">
    <property type="protein sequence ID" value="EAS07474.2"/>
    <property type="molecule type" value="Genomic_DNA"/>
</dbReference>
<comment type="subcellular location">
    <subcellularLocation>
        <location evidence="1">Endomembrane system</location>
    </subcellularLocation>
</comment>
<dbReference type="InterPro" id="IPR050431">
    <property type="entry name" value="Adaptor_comp_med_subunit"/>
</dbReference>
<dbReference type="GO" id="GO:0006886">
    <property type="term" value="P:intracellular protein transport"/>
    <property type="evidence" value="ECO:0007669"/>
    <property type="project" value="UniProtKB-UniRule"/>
</dbReference>
<dbReference type="PRINTS" id="PR00314">
    <property type="entry name" value="CLATHRINADPT"/>
</dbReference>
<keyword evidence="8" id="KW-1185">Reference proteome</keyword>
<dbReference type="SUPFAM" id="SSF49447">
    <property type="entry name" value="Second domain of Mu2 adaptin subunit (ap50) of ap2 adaptor"/>
    <property type="match status" value="1"/>
</dbReference>
<evidence type="ECO:0000259" key="6">
    <source>
        <dbReference type="PROSITE" id="PS51072"/>
    </source>
</evidence>
<gene>
    <name evidence="7" type="ORF">TTHERM_00572100</name>
</gene>
<dbReference type="InterPro" id="IPR001392">
    <property type="entry name" value="Clathrin_mu"/>
</dbReference>
<dbReference type="GeneID" id="7831028"/>
<evidence type="ECO:0000313" key="7">
    <source>
        <dbReference type="EMBL" id="EAS07474.2"/>
    </source>
</evidence>
<name>Q24HW4_TETTS</name>
<evidence type="ECO:0000256" key="4">
    <source>
        <dbReference type="ARBA" id="ARBA00023136"/>
    </source>
</evidence>
<keyword evidence="2 5" id="KW-0813">Transport</keyword>
<evidence type="ECO:0000256" key="3">
    <source>
        <dbReference type="ARBA" id="ARBA00022927"/>
    </source>
</evidence>
<dbReference type="STRING" id="312017.Q24HW4"/>
<dbReference type="PANTHER" id="PTHR10529">
    <property type="entry name" value="AP COMPLEX SUBUNIT MU"/>
    <property type="match status" value="1"/>
</dbReference>
<dbReference type="RefSeq" id="XP_001027716.2">
    <property type="nucleotide sequence ID" value="XM_001027716.2"/>
</dbReference>
<reference evidence="8" key="1">
    <citation type="journal article" date="2006" name="PLoS Biol.">
        <title>Macronuclear genome sequence of the ciliate Tetrahymena thermophila, a model eukaryote.</title>
        <authorList>
            <person name="Eisen J.A."/>
            <person name="Coyne R.S."/>
            <person name="Wu M."/>
            <person name="Wu D."/>
            <person name="Thiagarajan M."/>
            <person name="Wortman J.R."/>
            <person name="Badger J.H."/>
            <person name="Ren Q."/>
            <person name="Amedeo P."/>
            <person name="Jones K.M."/>
            <person name="Tallon L.J."/>
            <person name="Delcher A.L."/>
            <person name="Salzberg S.L."/>
            <person name="Silva J.C."/>
            <person name="Haas B.J."/>
            <person name="Majoros W.H."/>
            <person name="Farzad M."/>
            <person name="Carlton J.M."/>
            <person name="Smith R.K. Jr."/>
            <person name="Garg J."/>
            <person name="Pearlman R.E."/>
            <person name="Karrer K.M."/>
            <person name="Sun L."/>
            <person name="Manning G."/>
            <person name="Elde N.C."/>
            <person name="Turkewitz A.P."/>
            <person name="Asai D.J."/>
            <person name="Wilkes D.E."/>
            <person name="Wang Y."/>
            <person name="Cai H."/>
            <person name="Collins K."/>
            <person name="Stewart B.A."/>
            <person name="Lee S.R."/>
            <person name="Wilamowska K."/>
            <person name="Weinberg Z."/>
            <person name="Ruzzo W.L."/>
            <person name="Wloga D."/>
            <person name="Gaertig J."/>
            <person name="Frankel J."/>
            <person name="Tsao C.-C."/>
            <person name="Gorovsky M.A."/>
            <person name="Keeling P.J."/>
            <person name="Waller R.F."/>
            <person name="Patron N.J."/>
            <person name="Cherry J.M."/>
            <person name="Stover N.A."/>
            <person name="Krieger C.J."/>
            <person name="del Toro C."/>
            <person name="Ryder H.F."/>
            <person name="Williamson S.C."/>
            <person name="Barbeau R.A."/>
            <person name="Hamilton E.P."/>
            <person name="Orias E."/>
        </authorList>
    </citation>
    <scope>NUCLEOTIDE SEQUENCE [LARGE SCALE GENOMIC DNA]</scope>
    <source>
        <strain evidence="8">SB210</strain>
    </source>
</reference>
<dbReference type="KEGG" id="tet:TTHERM_00572100"/>
<protein>
    <submittedName>
        <fullName evidence="7">Adaptor complexes medium subunit family protein</fullName>
    </submittedName>
</protein>
<accession>Q24HW4</accession>
<evidence type="ECO:0000256" key="2">
    <source>
        <dbReference type="ARBA" id="ARBA00022448"/>
    </source>
</evidence>
<proteinExistence type="inferred from homology"/>
<dbReference type="GO" id="GO:0030131">
    <property type="term" value="C:clathrin adaptor complex"/>
    <property type="evidence" value="ECO:0007669"/>
    <property type="project" value="UniProtKB-UniRule"/>
</dbReference>
<dbReference type="Gene3D" id="3.30.450.60">
    <property type="match status" value="1"/>
</dbReference>
<dbReference type="GO" id="GO:0012505">
    <property type="term" value="C:endomembrane system"/>
    <property type="evidence" value="ECO:0007669"/>
    <property type="project" value="UniProtKB-SubCell"/>
</dbReference>
<dbReference type="InterPro" id="IPR036168">
    <property type="entry name" value="AP2_Mu_C_sf"/>
</dbReference>
<dbReference type="InParanoid" id="Q24HW4"/>
<dbReference type="Gene3D" id="2.60.40.1170">
    <property type="entry name" value="Mu homology domain, subdomain B"/>
    <property type="match status" value="2"/>
</dbReference>
<dbReference type="InterPro" id="IPR011012">
    <property type="entry name" value="Longin-like_dom_sf"/>
</dbReference>
<dbReference type="GO" id="GO:0016192">
    <property type="term" value="P:vesicle-mediated transport"/>
    <property type="evidence" value="ECO:0007669"/>
    <property type="project" value="InterPro"/>
</dbReference>
<dbReference type="eggNOG" id="KOG2740">
    <property type="taxonomic scope" value="Eukaryota"/>
</dbReference>
<evidence type="ECO:0000256" key="5">
    <source>
        <dbReference type="PIRNR" id="PIRNR005992"/>
    </source>
</evidence>
<dbReference type="PIRSF" id="PIRSF005992">
    <property type="entry name" value="Clathrin_mu"/>
    <property type="match status" value="1"/>
</dbReference>
<dbReference type="HOGENOM" id="CLU_802894_0_0_1"/>
<dbReference type="Proteomes" id="UP000009168">
    <property type="component" value="Unassembled WGS sequence"/>
</dbReference>
<organism evidence="7 8">
    <name type="scientific">Tetrahymena thermophila (strain SB210)</name>
    <dbReference type="NCBI Taxonomy" id="312017"/>
    <lineage>
        <taxon>Eukaryota</taxon>
        <taxon>Sar</taxon>
        <taxon>Alveolata</taxon>
        <taxon>Ciliophora</taxon>
        <taxon>Intramacronucleata</taxon>
        <taxon>Oligohymenophorea</taxon>
        <taxon>Hymenostomatida</taxon>
        <taxon>Tetrahymenina</taxon>
        <taxon>Tetrahymenidae</taxon>
        <taxon>Tetrahymena</taxon>
    </lineage>
</organism>
<dbReference type="InterPro" id="IPR028565">
    <property type="entry name" value="MHD"/>
</dbReference>
<evidence type="ECO:0000313" key="8">
    <source>
        <dbReference type="Proteomes" id="UP000009168"/>
    </source>
</evidence>